<dbReference type="Gene3D" id="1.10.357.10">
    <property type="entry name" value="Tetracycline Repressor, domain 2"/>
    <property type="match status" value="1"/>
</dbReference>
<dbReference type="Pfam" id="PF00440">
    <property type="entry name" value="TetR_N"/>
    <property type="match status" value="1"/>
</dbReference>
<feature type="DNA-binding region" description="H-T-H motif" evidence="2">
    <location>
        <begin position="79"/>
        <end position="98"/>
    </location>
</feature>
<dbReference type="SUPFAM" id="SSF46689">
    <property type="entry name" value="Homeodomain-like"/>
    <property type="match status" value="1"/>
</dbReference>
<feature type="domain" description="HTH tetR-type" evidence="3">
    <location>
        <begin position="56"/>
        <end position="116"/>
    </location>
</feature>
<dbReference type="PROSITE" id="PS50977">
    <property type="entry name" value="HTH_TETR_2"/>
    <property type="match status" value="1"/>
</dbReference>
<keyword evidence="5" id="KW-1185">Reference proteome</keyword>
<dbReference type="SUPFAM" id="SSF48498">
    <property type="entry name" value="Tetracyclin repressor-like, C-terminal domain"/>
    <property type="match status" value="1"/>
</dbReference>
<dbReference type="InterPro" id="IPR001647">
    <property type="entry name" value="HTH_TetR"/>
</dbReference>
<dbReference type="PANTHER" id="PTHR30055:SF226">
    <property type="entry name" value="HTH-TYPE TRANSCRIPTIONAL REGULATOR PKSA"/>
    <property type="match status" value="1"/>
</dbReference>
<dbReference type="GO" id="GO:0000976">
    <property type="term" value="F:transcription cis-regulatory region binding"/>
    <property type="evidence" value="ECO:0007669"/>
    <property type="project" value="TreeGrafter"/>
</dbReference>
<evidence type="ECO:0000259" key="3">
    <source>
        <dbReference type="PROSITE" id="PS50977"/>
    </source>
</evidence>
<accession>A0A317K2W0</accession>
<dbReference type="EMBL" id="QGSV01000214">
    <property type="protein sequence ID" value="PWU46664.1"/>
    <property type="molecule type" value="Genomic_DNA"/>
</dbReference>
<evidence type="ECO:0000313" key="4">
    <source>
        <dbReference type="EMBL" id="PWU46664.1"/>
    </source>
</evidence>
<dbReference type="InterPro" id="IPR009057">
    <property type="entry name" value="Homeodomain-like_sf"/>
</dbReference>
<gene>
    <name evidence="4" type="ORF">DLJ46_17130</name>
</gene>
<dbReference type="PANTHER" id="PTHR30055">
    <property type="entry name" value="HTH-TYPE TRANSCRIPTIONAL REGULATOR RUTR"/>
    <property type="match status" value="1"/>
</dbReference>
<proteinExistence type="predicted"/>
<dbReference type="PRINTS" id="PR00455">
    <property type="entry name" value="HTHTETR"/>
</dbReference>
<reference evidence="5" key="1">
    <citation type="submission" date="2018-05" db="EMBL/GenBank/DDBJ databases">
        <title>Micromonospora globispora sp. nov. and Micromonospora rugosa sp. nov., isolated from marine sediment.</title>
        <authorList>
            <person name="Carro L."/>
            <person name="Aysel V."/>
            <person name="Cetin D."/>
            <person name="Igual J.M."/>
            <person name="Klenk H.-P."/>
            <person name="Trujillo M.E."/>
            <person name="Sahin N."/>
        </authorList>
    </citation>
    <scope>NUCLEOTIDE SEQUENCE [LARGE SCALE GENOMIC DNA]</scope>
    <source>
        <strain evidence="5">S2904</strain>
    </source>
</reference>
<evidence type="ECO:0000256" key="2">
    <source>
        <dbReference type="PROSITE-ProRule" id="PRU00335"/>
    </source>
</evidence>
<dbReference type="Proteomes" id="UP000245683">
    <property type="component" value="Unassembled WGS sequence"/>
</dbReference>
<dbReference type="PROSITE" id="PS01081">
    <property type="entry name" value="HTH_TETR_1"/>
    <property type="match status" value="1"/>
</dbReference>
<evidence type="ECO:0000313" key="5">
    <source>
        <dbReference type="Proteomes" id="UP000245683"/>
    </source>
</evidence>
<protein>
    <submittedName>
        <fullName evidence="4">TetR family transcriptional regulator</fullName>
    </submittedName>
</protein>
<evidence type="ECO:0000256" key="1">
    <source>
        <dbReference type="ARBA" id="ARBA00023125"/>
    </source>
</evidence>
<dbReference type="AlphaFoldDB" id="A0A317K2W0"/>
<name>A0A317K2W0_9ACTN</name>
<dbReference type="InterPro" id="IPR050109">
    <property type="entry name" value="HTH-type_TetR-like_transc_reg"/>
</dbReference>
<comment type="caution">
    <text evidence="4">The sequence shown here is derived from an EMBL/GenBank/DDBJ whole genome shotgun (WGS) entry which is preliminary data.</text>
</comment>
<dbReference type="InterPro" id="IPR023772">
    <property type="entry name" value="DNA-bd_HTH_TetR-type_CS"/>
</dbReference>
<keyword evidence="1 2" id="KW-0238">DNA-binding</keyword>
<organism evidence="4 5">
    <name type="scientific">Micromonospora globispora</name>
    <dbReference type="NCBI Taxonomy" id="1450148"/>
    <lineage>
        <taxon>Bacteria</taxon>
        <taxon>Bacillati</taxon>
        <taxon>Actinomycetota</taxon>
        <taxon>Actinomycetes</taxon>
        <taxon>Micromonosporales</taxon>
        <taxon>Micromonosporaceae</taxon>
        <taxon>Micromonospora</taxon>
    </lineage>
</organism>
<dbReference type="GO" id="GO:0003700">
    <property type="term" value="F:DNA-binding transcription factor activity"/>
    <property type="evidence" value="ECO:0007669"/>
    <property type="project" value="TreeGrafter"/>
</dbReference>
<sequence>MTGIFTWWMPARSGRDIGTPGKIDRSGAAANNGMMRGMADIVKRPYRSEARAASAAATRARIRETAVRLFVERGYVATTMRGVARAAGVGERTLYDAFPTKAALFGHVLGVATVGDEEPVRVADRPEITATREEPDPRSAIARLVAYSAALLERAGDLIMVSVEAAGADPDMRAAADAGARATHQVHLALTEHLHRRGALRDGMDPVTAADILYALGSPHLHQLLRRHRGWTVEQYRTWLENACARELLG</sequence>
<dbReference type="InterPro" id="IPR036271">
    <property type="entry name" value="Tet_transcr_reg_TetR-rel_C_sf"/>
</dbReference>